<dbReference type="GO" id="GO:0015293">
    <property type="term" value="F:symporter activity"/>
    <property type="evidence" value="ECO:0007669"/>
    <property type="project" value="InterPro"/>
</dbReference>
<feature type="transmembrane region" description="Helical" evidence="1">
    <location>
        <begin position="160"/>
        <end position="181"/>
    </location>
</feature>
<dbReference type="InterPro" id="IPR001927">
    <property type="entry name" value="Na/Gal_symport"/>
</dbReference>
<dbReference type="Pfam" id="PF13347">
    <property type="entry name" value="MFS_2"/>
    <property type="match status" value="1"/>
</dbReference>
<keyword evidence="1" id="KW-0472">Membrane</keyword>
<evidence type="ECO:0000313" key="3">
    <source>
        <dbReference type="Proteomes" id="UP000412028"/>
    </source>
</evidence>
<feature type="transmembrane region" description="Helical" evidence="1">
    <location>
        <begin position="399"/>
        <end position="417"/>
    </location>
</feature>
<dbReference type="SUPFAM" id="SSF103473">
    <property type="entry name" value="MFS general substrate transporter"/>
    <property type="match status" value="1"/>
</dbReference>
<dbReference type="GO" id="GO:0005886">
    <property type="term" value="C:plasma membrane"/>
    <property type="evidence" value="ECO:0007669"/>
    <property type="project" value="TreeGrafter"/>
</dbReference>
<gene>
    <name evidence="2" type="ORF">EMO89_05220</name>
</gene>
<dbReference type="GO" id="GO:0008643">
    <property type="term" value="P:carbohydrate transport"/>
    <property type="evidence" value="ECO:0007669"/>
    <property type="project" value="InterPro"/>
</dbReference>
<feature type="transmembrane region" description="Helical" evidence="1">
    <location>
        <begin position="88"/>
        <end position="107"/>
    </location>
</feature>
<sequence length="476" mass="51730">MSAASTGTTIVPPFGLKDKVGYLFGDFGNDFMFIFASSFLMVFYTKVMGISGAVVGVLFLIARLIDAFADVTVGVLVDRSSNTPNGKYRVIMMRMAAPAVIFSFLMYQTFFVESSMAVRIAYMYVTYIIWGILYSCVNIPYGSMASVISPEPEHRTSLSTFRSVGAACAALIIGSAAPLVIYESDAAGNKVIRGGEGTHVFMWVSLVFAICSFLCYFLCYKLTTERVKAEDHHQATAKAERRSILHMIAGAFSSRAMVGIIGAAISLLLAMLFLQQMANYIYADYFGNTAILATVNVIISVKTFLIAPFAGPLAKRFGHKAMSCVGAAISTIGMFLLYVIKTHNVVVFSVLYVVTFIGVTVFNVVLWAMITDVIDDIEVIKGVREDATCYSVYSFARKLGQAISGGLAGAALTWIGYKEGATAVQSQSTLDGLYMYVTLIPAVFFGIMLLILMFVYPLGKKRVDSNSAILKAKRAN</sequence>
<dbReference type="InterPro" id="IPR039672">
    <property type="entry name" value="MFS_2"/>
</dbReference>
<dbReference type="PANTHER" id="PTHR11328:SF24">
    <property type="entry name" value="MAJOR FACILITATOR SUPERFAMILY (MFS) PROFILE DOMAIN-CONTAINING PROTEIN"/>
    <property type="match status" value="1"/>
</dbReference>
<feature type="transmembrane region" description="Helical" evidence="1">
    <location>
        <begin position="244"/>
        <end position="273"/>
    </location>
</feature>
<feature type="transmembrane region" description="Helical" evidence="1">
    <location>
        <begin position="201"/>
        <end position="223"/>
    </location>
</feature>
<dbReference type="Gene3D" id="1.20.1250.20">
    <property type="entry name" value="MFS general substrate transporter like domains"/>
    <property type="match status" value="2"/>
</dbReference>
<reference evidence="2 3" key="1">
    <citation type="journal article" date="2019" name="Syst. Appl. Microbiol.">
        <title>Characterization of Bifidobacterium species in feaces of the Egyptian fruit bat: Description of B. vespertilionis sp. nov. and B. rousetti sp. nov.</title>
        <authorList>
            <person name="Modesto M."/>
            <person name="Satti M."/>
            <person name="Watanabe K."/>
            <person name="Puglisi E."/>
            <person name="Morelli L."/>
            <person name="Huang C.-H."/>
            <person name="Liou J.-S."/>
            <person name="Miyashita M."/>
            <person name="Tamura T."/>
            <person name="Saito S."/>
            <person name="Mori K."/>
            <person name="Huang L."/>
            <person name="Sciavilla P."/>
            <person name="Sandri C."/>
            <person name="Spiezio C."/>
            <person name="Vitali F."/>
            <person name="Cavalieri D."/>
            <person name="Perpetuini G."/>
            <person name="Tofalo R."/>
            <person name="Bonetti A."/>
            <person name="Arita M."/>
            <person name="Mattarelli P."/>
        </authorList>
    </citation>
    <scope>NUCLEOTIDE SEQUENCE [LARGE SCALE GENOMIC DNA]</scope>
    <source>
        <strain evidence="2 3">RST7</strain>
    </source>
</reference>
<feature type="transmembrane region" description="Helical" evidence="1">
    <location>
        <begin position="346"/>
        <end position="370"/>
    </location>
</feature>
<evidence type="ECO:0000313" key="2">
    <source>
        <dbReference type="EMBL" id="KAA8830394.1"/>
    </source>
</evidence>
<dbReference type="NCBIfam" id="TIGR00792">
    <property type="entry name" value="gph"/>
    <property type="match status" value="1"/>
</dbReference>
<feature type="transmembrane region" description="Helical" evidence="1">
    <location>
        <begin position="321"/>
        <end position="340"/>
    </location>
</feature>
<keyword evidence="1" id="KW-0812">Transmembrane</keyword>
<organism evidence="2 3">
    <name type="scientific">Bifidobacterium tissieri</name>
    <dbReference type="NCBI Taxonomy" id="1630162"/>
    <lineage>
        <taxon>Bacteria</taxon>
        <taxon>Bacillati</taxon>
        <taxon>Actinomycetota</taxon>
        <taxon>Actinomycetes</taxon>
        <taxon>Bifidobacteriales</taxon>
        <taxon>Bifidobacteriaceae</taxon>
        <taxon>Bifidobacterium</taxon>
    </lineage>
</organism>
<dbReference type="PANTHER" id="PTHR11328">
    <property type="entry name" value="MAJOR FACILITATOR SUPERFAMILY DOMAIN-CONTAINING PROTEIN"/>
    <property type="match status" value="1"/>
</dbReference>
<feature type="transmembrane region" description="Helical" evidence="1">
    <location>
        <begin position="50"/>
        <end position="76"/>
    </location>
</feature>
<dbReference type="EMBL" id="RZUI01000005">
    <property type="protein sequence ID" value="KAA8830394.1"/>
    <property type="molecule type" value="Genomic_DNA"/>
</dbReference>
<accession>A0A5M9ZRY7</accession>
<dbReference type="CDD" id="cd17332">
    <property type="entry name" value="MFS_MelB_like"/>
    <property type="match status" value="1"/>
</dbReference>
<dbReference type="OrthoDB" id="181905at2"/>
<comment type="caution">
    <text evidence="2">The sequence shown here is derived from an EMBL/GenBank/DDBJ whole genome shotgun (WGS) entry which is preliminary data.</text>
</comment>
<dbReference type="RefSeq" id="WP_150381208.1">
    <property type="nucleotide sequence ID" value="NZ_RZUI01000005.1"/>
</dbReference>
<feature type="transmembrane region" description="Helical" evidence="1">
    <location>
        <begin position="433"/>
        <end position="456"/>
    </location>
</feature>
<evidence type="ECO:0000256" key="1">
    <source>
        <dbReference type="SAM" id="Phobius"/>
    </source>
</evidence>
<dbReference type="AlphaFoldDB" id="A0A5M9ZRY7"/>
<feature type="transmembrane region" description="Helical" evidence="1">
    <location>
        <begin position="285"/>
        <end position="309"/>
    </location>
</feature>
<keyword evidence="1" id="KW-1133">Transmembrane helix</keyword>
<name>A0A5M9ZRY7_9BIFI</name>
<dbReference type="InterPro" id="IPR036259">
    <property type="entry name" value="MFS_trans_sf"/>
</dbReference>
<dbReference type="Proteomes" id="UP000412028">
    <property type="component" value="Unassembled WGS sequence"/>
</dbReference>
<dbReference type="GO" id="GO:0006814">
    <property type="term" value="P:sodium ion transport"/>
    <property type="evidence" value="ECO:0007669"/>
    <property type="project" value="InterPro"/>
</dbReference>
<proteinExistence type="predicted"/>
<feature type="transmembrane region" description="Helical" evidence="1">
    <location>
        <begin position="127"/>
        <end position="148"/>
    </location>
</feature>
<protein>
    <submittedName>
        <fullName evidence="2">MFS transporter</fullName>
    </submittedName>
</protein>